<dbReference type="EC" id="3.6.1.1" evidence="1"/>
<dbReference type="InterPro" id="IPR006439">
    <property type="entry name" value="HAD-SF_hydro_IA"/>
</dbReference>
<dbReference type="GO" id="GO:0004427">
    <property type="term" value="F:inorganic diphosphate phosphatase activity"/>
    <property type="evidence" value="ECO:0007669"/>
    <property type="project" value="UniProtKB-EC"/>
</dbReference>
<dbReference type="InterPro" id="IPR041492">
    <property type="entry name" value="HAD_2"/>
</dbReference>
<dbReference type="NCBIfam" id="NF009804">
    <property type="entry name" value="PRK13288.1"/>
    <property type="match status" value="1"/>
</dbReference>
<reference evidence="1 2" key="1">
    <citation type="submission" date="2021-06" db="EMBL/GenBank/DDBJ databases">
        <authorList>
            <person name="Sun Q."/>
            <person name="Li D."/>
        </authorList>
    </citation>
    <scope>NUCLEOTIDE SEQUENCE [LARGE SCALE GENOMIC DNA]</scope>
    <source>
        <strain evidence="1 2">MSJ-4</strain>
    </source>
</reference>
<keyword evidence="2" id="KW-1185">Reference proteome</keyword>
<dbReference type="Proteomes" id="UP000736583">
    <property type="component" value="Unassembled WGS sequence"/>
</dbReference>
<keyword evidence="1" id="KW-0378">Hydrolase</keyword>
<sequence>MIKALLFDLDGTLIDTNELILKSFKYALNEKLNADVSDEVIKTFFGEPLTKTLCRYSENVEEVVSIYREYNKLHHDKLCKEFSGVKEALKLFKEKGLAVAVVTSKVKPMALRGLDLTGLGDYIDVIITPEDTENHKPKGEPAEKACELLGIATKEAIMIGDSFYDILCGKDAGCYTAAVSYTSLPLDMLKKHDPDYVIDNILELLEIVENINKESA</sequence>
<dbReference type="SFLD" id="SFLDS00003">
    <property type="entry name" value="Haloacid_Dehalogenase"/>
    <property type="match status" value="1"/>
</dbReference>
<comment type="caution">
    <text evidence="1">The sequence shown here is derived from an EMBL/GenBank/DDBJ whole genome shotgun (WGS) entry which is preliminary data.</text>
</comment>
<dbReference type="RefSeq" id="WP_216455628.1">
    <property type="nucleotide sequence ID" value="NZ_JAHLQL010000001.1"/>
</dbReference>
<dbReference type="SFLD" id="SFLDG01129">
    <property type="entry name" value="C1.5:_HAD__Beta-PGM__Phosphata"/>
    <property type="match status" value="1"/>
</dbReference>
<dbReference type="EMBL" id="JAHLQL010000001">
    <property type="protein sequence ID" value="MBU5590424.1"/>
    <property type="molecule type" value="Genomic_DNA"/>
</dbReference>
<dbReference type="NCBIfam" id="TIGR01549">
    <property type="entry name" value="HAD-SF-IA-v1"/>
    <property type="match status" value="1"/>
</dbReference>
<evidence type="ECO:0000313" key="2">
    <source>
        <dbReference type="Proteomes" id="UP000736583"/>
    </source>
</evidence>
<dbReference type="Pfam" id="PF13419">
    <property type="entry name" value="HAD_2"/>
    <property type="match status" value="1"/>
</dbReference>
<organism evidence="1 2">
    <name type="scientific">Clostridium simiarum</name>
    <dbReference type="NCBI Taxonomy" id="2841506"/>
    <lineage>
        <taxon>Bacteria</taxon>
        <taxon>Bacillati</taxon>
        <taxon>Bacillota</taxon>
        <taxon>Clostridia</taxon>
        <taxon>Eubacteriales</taxon>
        <taxon>Clostridiaceae</taxon>
        <taxon>Clostridium</taxon>
    </lineage>
</organism>
<gene>
    <name evidence="1" type="primary">ppaX</name>
    <name evidence="1" type="ORF">KQI89_01475</name>
</gene>
<evidence type="ECO:0000313" key="1">
    <source>
        <dbReference type="EMBL" id="MBU5590424.1"/>
    </source>
</evidence>
<protein>
    <submittedName>
        <fullName evidence="1">Pyrophosphatase PpaX</fullName>
        <ecNumber evidence="1">3.6.1.1</ecNumber>
    </submittedName>
</protein>
<proteinExistence type="predicted"/>
<name>A0ABS6EXP9_9CLOT</name>
<dbReference type="PANTHER" id="PTHR43434:SF26">
    <property type="entry name" value="PYROPHOSPHATASE PPAX"/>
    <property type="match status" value="1"/>
</dbReference>
<dbReference type="SFLD" id="SFLDG01135">
    <property type="entry name" value="C1.5.6:_HAD__Beta-PGM__Phospha"/>
    <property type="match status" value="1"/>
</dbReference>
<dbReference type="PANTHER" id="PTHR43434">
    <property type="entry name" value="PHOSPHOGLYCOLATE PHOSPHATASE"/>
    <property type="match status" value="1"/>
</dbReference>
<accession>A0ABS6EXP9</accession>
<dbReference type="InterPro" id="IPR050155">
    <property type="entry name" value="HAD-like_hydrolase_sf"/>
</dbReference>